<dbReference type="CDD" id="cd00773">
    <property type="entry name" value="HisRS-like_core"/>
    <property type="match status" value="1"/>
</dbReference>
<keyword evidence="2" id="KW-0963">Cytoplasm</keyword>
<dbReference type="InterPro" id="IPR041715">
    <property type="entry name" value="HisRS-like_core"/>
</dbReference>
<sequence>MNNERWLLPEGIDEVLPPRAWVLENLRRDLLDLFRSWGYELVIPPFIEYLESLLTGAGSDLDLKTFKLTDQMTGRLMGVRADMTPQAARMDAHQLRRDVPTRLCYLGTVLHTRTDDLFGSRDPLQIGAELFGHSGVESDVEVLCLMMETLKRTGIEDVYLDLGHVGIFRGLARQAELDAMGEQALFDTLQRKAIPEIKTLLHELGVSEPLAGMLVALAGLNGDDAIERAKGLLAQANPDVHEALNYLDQVAQEVRQRLPNVPLHFDLGELRCYHYQTGVVFAAFVPGRGQEIARGGRYDATGKVFGRARPATGFSADLKTLLQLGAQVSQLNKDEGIFAPWSNDPALQQEIANLRAQGKRVICALPGQRGDAAGMGCGKMLKQQDGVWIISSI</sequence>
<dbReference type="GO" id="GO:0003879">
    <property type="term" value="F:ATP phosphoribosyltransferase activity"/>
    <property type="evidence" value="ECO:0007669"/>
    <property type="project" value="UniProtKB-EC"/>
</dbReference>
<evidence type="ECO:0000313" key="4">
    <source>
        <dbReference type="EMBL" id="VAX09366.1"/>
    </source>
</evidence>
<dbReference type="AlphaFoldDB" id="A0A3B1ATP6"/>
<dbReference type="NCBIfam" id="TIGR00443">
    <property type="entry name" value="hisZ_biosyn_reg"/>
    <property type="match status" value="1"/>
</dbReference>
<dbReference type="EMBL" id="UOFX01000051">
    <property type="protein sequence ID" value="VAX09366.1"/>
    <property type="molecule type" value="Genomic_DNA"/>
</dbReference>
<dbReference type="NCBIfam" id="NF008935">
    <property type="entry name" value="PRK12292.1-1"/>
    <property type="match status" value="1"/>
</dbReference>
<accession>A0A3B1ATP6</accession>
<evidence type="ECO:0000259" key="3">
    <source>
        <dbReference type="Pfam" id="PF13393"/>
    </source>
</evidence>
<feature type="domain" description="Class II Histidinyl-tRNA synthetase (HisRS)-like catalytic core" evidence="3">
    <location>
        <begin position="11"/>
        <end position="321"/>
    </location>
</feature>
<dbReference type="GO" id="GO:0006427">
    <property type="term" value="P:histidyl-tRNA aminoacylation"/>
    <property type="evidence" value="ECO:0007669"/>
    <property type="project" value="TreeGrafter"/>
</dbReference>
<dbReference type="SUPFAM" id="SSF55681">
    <property type="entry name" value="Class II aaRS and biotin synthetases"/>
    <property type="match status" value="1"/>
</dbReference>
<evidence type="ECO:0000256" key="2">
    <source>
        <dbReference type="ARBA" id="ARBA00022490"/>
    </source>
</evidence>
<dbReference type="HAMAP" id="MF_00125">
    <property type="entry name" value="HisZ"/>
    <property type="match status" value="1"/>
</dbReference>
<dbReference type="InterPro" id="IPR004517">
    <property type="entry name" value="HisZ"/>
</dbReference>
<comment type="subcellular location">
    <subcellularLocation>
        <location evidence="1">Cytoplasm</location>
    </subcellularLocation>
</comment>
<reference evidence="4" key="1">
    <citation type="submission" date="2018-06" db="EMBL/GenBank/DDBJ databases">
        <authorList>
            <person name="Zhirakovskaya E."/>
        </authorList>
    </citation>
    <scope>NUCLEOTIDE SEQUENCE</scope>
</reference>
<dbReference type="EC" id="2.4.2.17" evidence="4"/>
<keyword evidence="4" id="KW-0808">Transferase</keyword>
<dbReference type="GO" id="GO:0000105">
    <property type="term" value="P:L-histidine biosynthetic process"/>
    <property type="evidence" value="ECO:0007669"/>
    <property type="project" value="InterPro"/>
</dbReference>
<dbReference type="Gene3D" id="3.30.930.10">
    <property type="entry name" value="Bira Bifunctional Protein, Domain 2"/>
    <property type="match status" value="1"/>
</dbReference>
<keyword evidence="4" id="KW-0328">Glycosyltransferase</keyword>
<dbReference type="PANTHER" id="PTHR43707:SF1">
    <property type="entry name" value="HISTIDINE--TRNA LIGASE, MITOCHONDRIAL-RELATED"/>
    <property type="match status" value="1"/>
</dbReference>
<dbReference type="InterPro" id="IPR045864">
    <property type="entry name" value="aa-tRNA-synth_II/BPL/LPL"/>
</dbReference>
<dbReference type="Pfam" id="PF13393">
    <property type="entry name" value="tRNA-synt_His"/>
    <property type="match status" value="1"/>
</dbReference>
<proteinExistence type="inferred from homology"/>
<organism evidence="4">
    <name type="scientific">hydrothermal vent metagenome</name>
    <dbReference type="NCBI Taxonomy" id="652676"/>
    <lineage>
        <taxon>unclassified sequences</taxon>
        <taxon>metagenomes</taxon>
        <taxon>ecological metagenomes</taxon>
    </lineage>
</organism>
<dbReference type="PIRSF" id="PIRSF001549">
    <property type="entry name" value="His-tRNA_synth"/>
    <property type="match status" value="1"/>
</dbReference>
<name>A0A3B1ATP6_9ZZZZ</name>
<dbReference type="GO" id="GO:0005737">
    <property type="term" value="C:cytoplasm"/>
    <property type="evidence" value="ECO:0007669"/>
    <property type="project" value="UniProtKB-SubCell"/>
</dbReference>
<dbReference type="InterPro" id="IPR004516">
    <property type="entry name" value="HisRS/HisZ"/>
</dbReference>
<dbReference type="NCBIfam" id="NF009086">
    <property type="entry name" value="PRK12421.1"/>
    <property type="match status" value="1"/>
</dbReference>
<evidence type="ECO:0000256" key="1">
    <source>
        <dbReference type="ARBA" id="ARBA00004496"/>
    </source>
</evidence>
<protein>
    <submittedName>
        <fullName evidence="4">ATP phosphoribosyltransferase regulatory subunit</fullName>
        <ecNumber evidence="4">2.4.2.17</ecNumber>
    </submittedName>
</protein>
<gene>
    <name evidence="4" type="ORF">MNBD_GAMMA26-1886</name>
</gene>
<dbReference type="GO" id="GO:0004821">
    <property type="term" value="F:histidine-tRNA ligase activity"/>
    <property type="evidence" value="ECO:0007669"/>
    <property type="project" value="TreeGrafter"/>
</dbReference>
<dbReference type="PANTHER" id="PTHR43707">
    <property type="entry name" value="HISTIDYL-TRNA SYNTHETASE"/>
    <property type="match status" value="1"/>
</dbReference>